<organism evidence="3 4">
    <name type="scientific">Linnemannia hyalina</name>
    <dbReference type="NCBI Taxonomy" id="64524"/>
    <lineage>
        <taxon>Eukaryota</taxon>
        <taxon>Fungi</taxon>
        <taxon>Fungi incertae sedis</taxon>
        <taxon>Mucoromycota</taxon>
        <taxon>Mortierellomycotina</taxon>
        <taxon>Mortierellomycetes</taxon>
        <taxon>Mortierellales</taxon>
        <taxon>Mortierellaceae</taxon>
        <taxon>Linnemannia</taxon>
    </lineage>
</organism>
<feature type="compositionally biased region" description="Acidic residues" evidence="1">
    <location>
        <begin position="543"/>
        <end position="553"/>
    </location>
</feature>
<feature type="compositionally biased region" description="Polar residues" evidence="1">
    <location>
        <begin position="390"/>
        <end position="402"/>
    </location>
</feature>
<dbReference type="Proteomes" id="UP000707451">
    <property type="component" value="Unassembled WGS sequence"/>
</dbReference>
<feature type="region of interest" description="Disordered" evidence="1">
    <location>
        <begin position="500"/>
        <end position="563"/>
    </location>
</feature>
<feature type="compositionally biased region" description="Low complexity" evidence="1">
    <location>
        <begin position="244"/>
        <end position="258"/>
    </location>
</feature>
<dbReference type="EMBL" id="JAHRHY010000002">
    <property type="protein sequence ID" value="KAG9071775.1"/>
    <property type="molecule type" value="Genomic_DNA"/>
</dbReference>
<feature type="compositionally biased region" description="Acidic residues" evidence="1">
    <location>
        <begin position="413"/>
        <end position="427"/>
    </location>
</feature>
<evidence type="ECO:0008006" key="5">
    <source>
        <dbReference type="Google" id="ProtNLM"/>
    </source>
</evidence>
<keyword evidence="2" id="KW-0812">Transmembrane</keyword>
<feature type="compositionally biased region" description="Low complexity" evidence="1">
    <location>
        <begin position="509"/>
        <end position="536"/>
    </location>
</feature>
<feature type="compositionally biased region" description="Low complexity" evidence="1">
    <location>
        <begin position="265"/>
        <end position="289"/>
    </location>
</feature>
<evidence type="ECO:0000256" key="1">
    <source>
        <dbReference type="SAM" id="MobiDB-lite"/>
    </source>
</evidence>
<feature type="compositionally biased region" description="Polar residues" evidence="1">
    <location>
        <begin position="554"/>
        <end position="563"/>
    </location>
</feature>
<protein>
    <recommendedName>
        <fullName evidence="5">Transmembrane protein</fullName>
    </recommendedName>
</protein>
<reference evidence="3" key="1">
    <citation type="submission" date="2021-06" db="EMBL/GenBank/DDBJ databases">
        <title>Genome Sequence of Mortierella hyaline Strain SCG-10, a Cold-Adapted, Nitrate-Reducing Fungus Isolated from Soil in Minnesota, USA.</title>
        <authorList>
            <person name="Aldossari N."/>
        </authorList>
    </citation>
    <scope>NUCLEOTIDE SEQUENCE</scope>
    <source>
        <strain evidence="3">SCG-10</strain>
    </source>
</reference>
<feature type="compositionally biased region" description="Low complexity" evidence="1">
    <location>
        <begin position="201"/>
        <end position="214"/>
    </location>
</feature>
<proteinExistence type="predicted"/>
<feature type="transmembrane region" description="Helical" evidence="2">
    <location>
        <begin position="58"/>
        <end position="80"/>
    </location>
</feature>
<feature type="region of interest" description="Disordered" evidence="1">
    <location>
        <begin position="390"/>
        <end position="468"/>
    </location>
</feature>
<evidence type="ECO:0000313" key="3">
    <source>
        <dbReference type="EMBL" id="KAG9071775.1"/>
    </source>
</evidence>
<feature type="transmembrane region" description="Helical" evidence="2">
    <location>
        <begin position="86"/>
        <end position="107"/>
    </location>
</feature>
<name>A0A9P7Y2J4_9FUNG</name>
<evidence type="ECO:0000313" key="4">
    <source>
        <dbReference type="Proteomes" id="UP000707451"/>
    </source>
</evidence>
<dbReference type="AlphaFoldDB" id="A0A9P7Y2J4"/>
<feature type="region of interest" description="Disordered" evidence="1">
    <location>
        <begin position="160"/>
        <end position="292"/>
    </location>
</feature>
<evidence type="ECO:0000256" key="2">
    <source>
        <dbReference type="SAM" id="Phobius"/>
    </source>
</evidence>
<feature type="compositionally biased region" description="Low complexity" evidence="1">
    <location>
        <begin position="455"/>
        <end position="464"/>
    </location>
</feature>
<sequence length="563" mass="62172">MPMLLVAIPLQKSWLGLSYWRTPSIMELPVELEYIPYEEFEERFSRLNQIARPTYPTIWPNILMVFIFGALIVTAAVGMARNQSGLAVMGQVACFVIPILAILWIRVRKEGKARARKQFKRRSIKLLREWTEQDTTAFAIQWKLRLRVWNDVRRRRAAAVAAAGSDHTQEQEQDQDQEVDDMQEQLPAQQQSVPIHIESVDGNNNDTDTQTTTTIQRPPRVADVYAALRLPTPPNYISSDTDDTPTLSTPSLTSTTTPSRRRMRTPPSQQTPQQQQQEPSSTQSTSDSPHTLLETSRRSWIEQLRDLSSRLLFTETRVWMIEISRRDGVMDEYALAVPSPVYCGYRLPGYEDVLLSQQLQQQDQAQYARGGTGGDAVAIISGVRLSPSTTAVNSVSQQQQSRYGGPPPAYFSDSEDEDEEDDDDEEERVQSGTITPAAGDSSSGNGGISGPVELSTGGVTTSGTLQHQRPIEMTTVTLSSGPTIPSAAPNARIGGHLGRLGNHHRQQQGSTMSGSTMTMSSTCSAATSRTTLALTLADRDRDGDEDDVGDEDVISSTNKEGTK</sequence>
<keyword evidence="2" id="KW-0472">Membrane</keyword>
<feature type="compositionally biased region" description="Acidic residues" evidence="1">
    <location>
        <begin position="171"/>
        <end position="183"/>
    </location>
</feature>
<keyword evidence="4" id="KW-1185">Reference proteome</keyword>
<gene>
    <name evidence="3" type="ORF">KI688_005991</name>
</gene>
<keyword evidence="2" id="KW-1133">Transmembrane helix</keyword>
<comment type="caution">
    <text evidence="3">The sequence shown here is derived from an EMBL/GenBank/DDBJ whole genome shotgun (WGS) entry which is preliminary data.</text>
</comment>
<dbReference type="OrthoDB" id="2441076at2759"/>
<accession>A0A9P7Y2J4</accession>